<reference evidence="1" key="1">
    <citation type="submission" date="2020-12" db="EMBL/GenBank/DDBJ databases">
        <title>Genomic characterization of non-nitrogen-fixing Frankia strains.</title>
        <authorList>
            <person name="Carlos-Shanley C."/>
            <person name="Guerra T."/>
            <person name="Hahn D."/>
        </authorList>
    </citation>
    <scope>NUCLEOTIDE SEQUENCE</scope>
    <source>
        <strain evidence="1">CN6</strain>
    </source>
</reference>
<keyword evidence="2" id="KW-1185">Reference proteome</keyword>
<dbReference type="SUPFAM" id="SSF53137">
    <property type="entry name" value="Translational machinery components"/>
    <property type="match status" value="1"/>
</dbReference>
<dbReference type="Proteomes" id="UP000604475">
    <property type="component" value="Unassembled WGS sequence"/>
</dbReference>
<dbReference type="InterPro" id="IPR040701">
    <property type="entry name" value="Bact_RF_family2"/>
</dbReference>
<proteinExistence type="predicted"/>
<name>A0A937UPY9_9ACTN</name>
<dbReference type="AlphaFoldDB" id="A0A937UPY9"/>
<dbReference type="EMBL" id="JAEACQ010000231">
    <property type="protein sequence ID" value="MBL7629563.1"/>
    <property type="molecule type" value="Genomic_DNA"/>
</dbReference>
<protein>
    <recommendedName>
        <fullName evidence="3">Peptide chain release factor 1</fullName>
    </recommendedName>
</protein>
<evidence type="ECO:0000313" key="2">
    <source>
        <dbReference type="Proteomes" id="UP000604475"/>
    </source>
</evidence>
<dbReference type="InterPro" id="IPR042226">
    <property type="entry name" value="eFR1_2_sf"/>
</dbReference>
<gene>
    <name evidence="1" type="ORF">I7412_20805</name>
</gene>
<dbReference type="Gene3D" id="3.30.420.60">
    <property type="entry name" value="eRF1 domain 2"/>
    <property type="match status" value="1"/>
</dbReference>
<comment type="caution">
    <text evidence="1">The sequence shown here is derived from an EMBL/GenBank/DDBJ whole genome shotgun (WGS) entry which is preliminary data.</text>
</comment>
<evidence type="ECO:0000313" key="1">
    <source>
        <dbReference type="EMBL" id="MBL7629563.1"/>
    </source>
</evidence>
<evidence type="ECO:0008006" key="3">
    <source>
        <dbReference type="Google" id="ProtNLM"/>
    </source>
</evidence>
<accession>A0A937UPY9</accession>
<organism evidence="1 2">
    <name type="scientific">Frankia nepalensis</name>
    <dbReference type="NCBI Taxonomy" id="1836974"/>
    <lineage>
        <taxon>Bacteria</taxon>
        <taxon>Bacillati</taxon>
        <taxon>Actinomycetota</taxon>
        <taxon>Actinomycetes</taxon>
        <taxon>Frankiales</taxon>
        <taxon>Frankiaceae</taxon>
        <taxon>Frankia</taxon>
    </lineage>
</organism>
<sequence>MDVGRLFATTGPFATLYLGLTDQLAEIEPRRALRWRRLRDQLDAAGAAPADLCALDDAVIAVGPENTAFAAFAADGRVVWSRRLPSDLDDRAVWGPLPCVLPLLAYEQSIVPHLVVLTDRTGADLRADIDGVRILAQVEGSDDEIERNAPGGWSQRRFQDRAEDSWAHNAGKVAEAVTALTEQVNAALVAVAGDVRAVQLLREQLPARVAPLVRQLDHGARHPSRGDRLRDQEIHDLVDAEARTSGDALLARFVEDRAHGLAADGARATVEALTRSAAQTLLVVDDPGDDRVAWFGPEAAHLATDPGTLAGLVTSPTAGRLADVAARAALGTGAGVHVLPPGAANGPAEGLGALLRYPAASG</sequence>
<dbReference type="Pfam" id="PF18844">
    <property type="entry name" value="baeRF_family2"/>
    <property type="match status" value="1"/>
</dbReference>